<organism evidence="3 4">
    <name type="scientific">Chitinophaga barathri</name>
    <dbReference type="NCBI Taxonomy" id="1647451"/>
    <lineage>
        <taxon>Bacteria</taxon>
        <taxon>Pseudomonadati</taxon>
        <taxon>Bacteroidota</taxon>
        <taxon>Chitinophagia</taxon>
        <taxon>Chitinophagales</taxon>
        <taxon>Chitinophagaceae</taxon>
        <taxon>Chitinophaga</taxon>
    </lineage>
</organism>
<evidence type="ECO:0000313" key="3">
    <source>
        <dbReference type="EMBL" id="RPD42795.1"/>
    </source>
</evidence>
<keyword evidence="2" id="KW-1133">Transmembrane helix</keyword>
<feature type="coiled-coil region" evidence="1">
    <location>
        <begin position="60"/>
        <end position="94"/>
    </location>
</feature>
<proteinExistence type="predicted"/>
<comment type="caution">
    <text evidence="3">The sequence shown here is derived from an EMBL/GenBank/DDBJ whole genome shotgun (WGS) entry which is preliminary data.</text>
</comment>
<gene>
    <name evidence="3" type="ORF">EG028_00410</name>
</gene>
<dbReference type="OrthoDB" id="10015078at2"/>
<dbReference type="EMBL" id="RMBX01000001">
    <property type="protein sequence ID" value="RPD42795.1"/>
    <property type="molecule type" value="Genomic_DNA"/>
</dbReference>
<protein>
    <submittedName>
        <fullName evidence="3">Uncharacterized protein</fullName>
    </submittedName>
</protein>
<keyword evidence="2" id="KW-0472">Membrane</keyword>
<dbReference type="Proteomes" id="UP000279089">
    <property type="component" value="Unassembled WGS sequence"/>
</dbReference>
<reference evidence="4" key="1">
    <citation type="submission" date="2018-11" db="EMBL/GenBank/DDBJ databases">
        <title>Chitinophaga lutea sp.nov., isolate from arsenic contaminated soil.</title>
        <authorList>
            <person name="Zong Y."/>
        </authorList>
    </citation>
    <scope>NUCLEOTIDE SEQUENCE [LARGE SCALE GENOMIC DNA]</scope>
    <source>
        <strain evidence="4">YLT18</strain>
    </source>
</reference>
<keyword evidence="2" id="KW-0812">Transmembrane</keyword>
<dbReference type="AlphaFoldDB" id="A0A3N4MH88"/>
<feature type="transmembrane region" description="Helical" evidence="2">
    <location>
        <begin position="30"/>
        <end position="51"/>
    </location>
</feature>
<sequence>MLILQLLILVIAWASAIFGIWSKDGINKKVAWTATVITSFGLVAGSTMAVIESGRKKDAAAKATAHQEVLNERLKGLSNESAAQKQRAETLLQQLRLALTGTALSTLEIRWEFDSVPGHVLDIFSIGDAMEHAGRLSDDEIDRLDETTLSRLRQAWYIENVLEPMMGILSTGNTDLNKLFSGDVAKAIAAFSGGVPSGNPDDNWFQVSYDGSRFHTVFPLNVQYTSALGLGKTEDDPAWALDEEVEGGLAGYLHQKLNYGFYAGIQENKTGFVFTWKYDMKSLERASMGNKNNTAAFPVQFHFMSLVNPASKDYIDILRQQPFDSPSADKPQAENWMVHSRMILIPNEIEEAAVVYNVERMGIYDRMVEYSKYDHPEKLFEYTLFKAKMKQ</sequence>
<evidence type="ECO:0000256" key="1">
    <source>
        <dbReference type="SAM" id="Coils"/>
    </source>
</evidence>
<evidence type="ECO:0000256" key="2">
    <source>
        <dbReference type="SAM" id="Phobius"/>
    </source>
</evidence>
<name>A0A3N4MH88_9BACT</name>
<evidence type="ECO:0000313" key="4">
    <source>
        <dbReference type="Proteomes" id="UP000279089"/>
    </source>
</evidence>
<accession>A0A3N4MH88</accession>
<keyword evidence="1" id="KW-0175">Coiled coil</keyword>
<dbReference type="RefSeq" id="WP_120514076.1">
    <property type="nucleotide sequence ID" value="NZ_QXZY01000001.1"/>
</dbReference>
<keyword evidence="4" id="KW-1185">Reference proteome</keyword>